<protein>
    <submittedName>
        <fullName evidence="1">Uncharacterized protein</fullName>
    </submittedName>
</protein>
<organism evidence="1 2">
    <name type="scientific">Sphingomonas paucimobilis</name>
    <name type="common">Pseudomonas paucimobilis</name>
    <dbReference type="NCBI Taxonomy" id="13689"/>
    <lineage>
        <taxon>Bacteria</taxon>
        <taxon>Pseudomonadati</taxon>
        <taxon>Pseudomonadota</taxon>
        <taxon>Alphaproteobacteria</taxon>
        <taxon>Sphingomonadales</taxon>
        <taxon>Sphingomonadaceae</taxon>
        <taxon>Sphingomonas</taxon>
    </lineage>
</organism>
<dbReference type="RefSeq" id="WP_170171013.1">
    <property type="nucleotide sequence ID" value="NZ_JABEOU010000064.1"/>
</dbReference>
<name>A0A7Y2KTI2_SPHPI</name>
<gene>
    <name evidence="1" type="ORF">HKX06_20770</name>
</gene>
<dbReference type="EMBL" id="JABEOU010000064">
    <property type="protein sequence ID" value="NNG59778.1"/>
    <property type="molecule type" value="Genomic_DNA"/>
</dbReference>
<proteinExistence type="predicted"/>
<accession>A0A7Y2KTI2</accession>
<sequence length="92" mass="9732">MGILPFPHRRDDRHGVIHVMGDRVSGFEIGHESASGNSWGSFSSYATGEEAIAAAYALNRDTYEGVCDVFVCDAALQDACPGVGLPSVPGDF</sequence>
<evidence type="ECO:0000313" key="1">
    <source>
        <dbReference type="EMBL" id="NNG59778.1"/>
    </source>
</evidence>
<reference evidence="1 2" key="1">
    <citation type="submission" date="2020-05" db="EMBL/GenBank/DDBJ databases">
        <title>Draft Genome Sequences of Sphingomonas sp. Isolated from the International Space Station.</title>
        <authorList>
            <person name="Bijlani S."/>
            <person name="Singh N.K."/>
            <person name="Mason C.E."/>
            <person name="Wang C.C."/>
            <person name="Venkateswaran K."/>
        </authorList>
    </citation>
    <scope>NUCLEOTIDE SEQUENCE [LARGE SCALE GENOMIC DNA]</scope>
    <source>
        <strain evidence="1 2">FKI-L5-BR-P1</strain>
    </source>
</reference>
<evidence type="ECO:0000313" key="2">
    <source>
        <dbReference type="Proteomes" id="UP000550136"/>
    </source>
</evidence>
<dbReference type="AlphaFoldDB" id="A0A7Y2KTI2"/>
<comment type="caution">
    <text evidence="1">The sequence shown here is derived from an EMBL/GenBank/DDBJ whole genome shotgun (WGS) entry which is preliminary data.</text>
</comment>
<dbReference type="Proteomes" id="UP000550136">
    <property type="component" value="Unassembled WGS sequence"/>
</dbReference>